<feature type="region of interest" description="Disordered" evidence="1">
    <location>
        <begin position="505"/>
        <end position="529"/>
    </location>
</feature>
<dbReference type="EMBL" id="CAJPDQ010000016">
    <property type="protein sequence ID" value="CAF9921287.1"/>
    <property type="molecule type" value="Genomic_DNA"/>
</dbReference>
<gene>
    <name evidence="2" type="ORF">GOMPHAMPRED_002281</name>
</gene>
<evidence type="ECO:0000313" key="2">
    <source>
        <dbReference type="EMBL" id="CAF9921287.1"/>
    </source>
</evidence>
<protein>
    <submittedName>
        <fullName evidence="2">Uncharacterized protein</fullName>
    </submittedName>
</protein>
<organism evidence="2 3">
    <name type="scientific">Gomphillus americanus</name>
    <dbReference type="NCBI Taxonomy" id="1940652"/>
    <lineage>
        <taxon>Eukaryota</taxon>
        <taxon>Fungi</taxon>
        <taxon>Dikarya</taxon>
        <taxon>Ascomycota</taxon>
        <taxon>Pezizomycotina</taxon>
        <taxon>Lecanoromycetes</taxon>
        <taxon>OSLEUM clade</taxon>
        <taxon>Ostropomycetidae</taxon>
        <taxon>Ostropales</taxon>
        <taxon>Graphidaceae</taxon>
        <taxon>Gomphilloideae</taxon>
        <taxon>Gomphillus</taxon>
    </lineage>
</organism>
<proteinExistence type="predicted"/>
<name>A0A8H3FEM3_9LECA</name>
<dbReference type="OrthoDB" id="291792at2759"/>
<dbReference type="PANTHER" id="PTHR12459:SF19">
    <property type="entry name" value="TRANSMEMBRANE PROTEIN 135 N-TERMINAL DOMAIN-CONTAINING PROTEIN"/>
    <property type="match status" value="1"/>
</dbReference>
<dbReference type="PANTHER" id="PTHR12459">
    <property type="entry name" value="TRANSMEMBRANE PROTEIN 135-RELATED"/>
    <property type="match status" value="1"/>
</dbReference>
<keyword evidence="3" id="KW-1185">Reference proteome</keyword>
<dbReference type="Proteomes" id="UP000664169">
    <property type="component" value="Unassembled WGS sequence"/>
</dbReference>
<comment type="caution">
    <text evidence="2">The sequence shown here is derived from an EMBL/GenBank/DDBJ whole genome shotgun (WGS) entry which is preliminary data.</text>
</comment>
<dbReference type="InterPro" id="IPR026749">
    <property type="entry name" value="Tmem135"/>
</dbReference>
<evidence type="ECO:0000313" key="3">
    <source>
        <dbReference type="Proteomes" id="UP000664169"/>
    </source>
</evidence>
<reference evidence="2" key="1">
    <citation type="submission" date="2021-03" db="EMBL/GenBank/DDBJ databases">
        <authorList>
            <person name="Tagirdzhanova G."/>
        </authorList>
    </citation>
    <scope>NUCLEOTIDE SEQUENCE</scope>
</reference>
<accession>A0A8H3FEM3</accession>
<dbReference type="AlphaFoldDB" id="A0A8H3FEM3"/>
<evidence type="ECO:0000256" key="1">
    <source>
        <dbReference type="SAM" id="MobiDB-lite"/>
    </source>
</evidence>
<sequence>MADETAQTKVHPAVQQGIQYTLSSKEYAYVYQKLLRRLSVPAQSKLPSPARYAKLVETRGDFNAATVRVSIRAFLAVQAIFQIYDYVVAKLAARKGQRIFTVKVPYFKSAGFRFSLSAGLVLFFHRLLHRFLTRLRSNLLTRDAAPFRKRNPQISKLLTSRYAPAIGAGLAGYAFSLSPADDLRLTIAIYIATRIGEFGWEALEEDGWFKNRPWWFGSWMLMPPVFGQLLHAFLFDRDCFPPGFGNFIINYTPNYIPRKPSNFPANLTWPSTDTAVDGLANISRLHFPPYVSPILFPDQKRTLPSVLEAVAPITSSAHPLIDKMTCTLMHPSEPSCMKNNLVYYLKSIPRFARFFTIVFTLFALPRYQKFFQQPGTELNRLSRLILTTTISISASIGTSWGMICFFQNFLPRHVLPTKRWFWGGFVAGMPAFLMRETGRSQFLYSLRTSLLSLWKVGTKKGYWKPGKTGDVWMVVISLMFLNVINDYNATAVTSGLFRRGLTIARGDPDQAHQPNTTTKGSGEKRPNHP</sequence>